<dbReference type="AlphaFoldDB" id="M2R7F5"/>
<dbReference type="HOGENOM" id="CLU_010342_0_0_1"/>
<feature type="region of interest" description="Disordered" evidence="1">
    <location>
        <begin position="62"/>
        <end position="120"/>
    </location>
</feature>
<evidence type="ECO:0000259" key="2">
    <source>
        <dbReference type="PROSITE" id="PS51159"/>
    </source>
</evidence>
<dbReference type="InterPro" id="IPR038175">
    <property type="entry name" value="CBM21_dom_sf"/>
</dbReference>
<dbReference type="STRING" id="914234.M2R7F5"/>
<dbReference type="PANTHER" id="PTHR12307:SF36">
    <property type="entry name" value="GLYCOGEN-BINDING SUBUNIT 76A"/>
    <property type="match status" value="1"/>
</dbReference>
<feature type="domain" description="CBM21" evidence="2">
    <location>
        <begin position="342"/>
        <end position="453"/>
    </location>
</feature>
<accession>M2R7F5</accession>
<dbReference type="GO" id="GO:0000164">
    <property type="term" value="C:protein phosphatase type 1 complex"/>
    <property type="evidence" value="ECO:0007669"/>
    <property type="project" value="TreeGrafter"/>
</dbReference>
<feature type="compositionally biased region" description="Low complexity" evidence="1">
    <location>
        <begin position="681"/>
        <end position="704"/>
    </location>
</feature>
<feature type="compositionally biased region" description="Polar residues" evidence="1">
    <location>
        <begin position="769"/>
        <end position="785"/>
    </location>
</feature>
<dbReference type="InterPro" id="IPR005036">
    <property type="entry name" value="CBM21_dom"/>
</dbReference>
<dbReference type="PANTHER" id="PTHR12307">
    <property type="entry name" value="PROTEIN PHOSPHATASE 1 REGULATORY SUBUNIT"/>
    <property type="match status" value="1"/>
</dbReference>
<dbReference type="PROSITE" id="PS51159">
    <property type="entry name" value="CBM21"/>
    <property type="match status" value="1"/>
</dbReference>
<dbReference type="Gene3D" id="2.60.40.2440">
    <property type="entry name" value="Carbohydrate binding type-21 domain"/>
    <property type="match status" value="1"/>
</dbReference>
<dbReference type="Pfam" id="PF03370">
    <property type="entry name" value="CBM_21"/>
    <property type="match status" value="1"/>
</dbReference>
<feature type="region of interest" description="Disordered" evidence="1">
    <location>
        <begin position="188"/>
        <end position="252"/>
    </location>
</feature>
<dbReference type="EMBL" id="KB445803">
    <property type="protein sequence ID" value="EMD34337.1"/>
    <property type="molecule type" value="Genomic_DNA"/>
</dbReference>
<feature type="compositionally biased region" description="Polar residues" evidence="1">
    <location>
        <begin position="62"/>
        <end position="73"/>
    </location>
</feature>
<dbReference type="GO" id="GO:2001069">
    <property type="term" value="F:glycogen binding"/>
    <property type="evidence" value="ECO:0007669"/>
    <property type="project" value="TreeGrafter"/>
</dbReference>
<feature type="region of interest" description="Disordered" evidence="1">
    <location>
        <begin position="133"/>
        <end position="155"/>
    </location>
</feature>
<feature type="compositionally biased region" description="Polar residues" evidence="1">
    <location>
        <begin position="637"/>
        <end position="646"/>
    </location>
</feature>
<evidence type="ECO:0000313" key="3">
    <source>
        <dbReference type="EMBL" id="EMD34337.1"/>
    </source>
</evidence>
<dbReference type="GO" id="GO:0008157">
    <property type="term" value="F:protein phosphatase 1 binding"/>
    <property type="evidence" value="ECO:0007669"/>
    <property type="project" value="TreeGrafter"/>
</dbReference>
<name>M2R7F5_CERS8</name>
<evidence type="ECO:0000313" key="4">
    <source>
        <dbReference type="Proteomes" id="UP000016930"/>
    </source>
</evidence>
<dbReference type="GO" id="GO:0005979">
    <property type="term" value="P:regulation of glycogen biosynthetic process"/>
    <property type="evidence" value="ECO:0007669"/>
    <property type="project" value="TreeGrafter"/>
</dbReference>
<gene>
    <name evidence="3" type="ORF">CERSUDRAFT_97595</name>
</gene>
<keyword evidence="4" id="KW-1185">Reference proteome</keyword>
<feature type="compositionally biased region" description="Low complexity" evidence="1">
    <location>
        <begin position="99"/>
        <end position="118"/>
    </location>
</feature>
<feature type="region of interest" description="Disordered" evidence="1">
    <location>
        <begin position="483"/>
        <end position="512"/>
    </location>
</feature>
<sequence>MSSMIQLPTPTPVERMFHRHSNSAGGPLPGIPRRGSSSRMSNQHIATLQGLFDREASISFASATPQRSSTPTATLVIEPPTPQQASPAKKAATAVPSLSTATSTFTSRGSSSSSSSGSEDAYVPIILPRAKRVRGQKQFSSLRPPELSTPVPLVSRAKSAPEQVAWPLQTTPTVDSPARGGLKLYLDMASSSSSTPSPPPASGSSSAPATSTAGTQRAASVSLPASVAAQLGRKKSGEPLKSSLKSRRPALRGDLSVITGAAATRSEPSTPTQLKSVHFDAKLEHVKLFLAEQKPLAVSRDGSPTLDTSGTDSDFPTFIFGEERSGSRDKTKLEMRVTNMPKEVDTSADVALEEWTLSQDGSAAHGTIRVRNLAFEKWVAVRFTLDWWQTTSEVTAKYISSLSDGSADRFSFTIRLADLLSRIEEKTLFLAVRYVVAGREIWDNNRGENYQAKFSRVKVNSTPDAGIADLQDKLERVVKGQETVGGYMARKPSPSSSSATPSPRREHFALSSDKSFNSRYDLSTSLKSPWKPAYSHSRTTTYPTSPASKRPPFSTPTNRAAVPDPRSLTRGSPHVLDADDDEEPRIPLFSGSELEDTPMPASRRKPRNHQRGYFDLSFGPSIDVRKIQSGIAGDSPSPGTRYNSFPPTRGERAAVPQREDATEFAKKANEGWAVLERGGSEESTPSVTSNSESSRSSSPSSSPVDDPLMLQLLSTPQQTGRTDTSNYHVFLNKFCFYTGPDSLLGVQTDPLQRSHSASSVEALLSSPVRSTSYSNSPVMTPTRSPSFDDVMSASGSTTPTARSRLVFESPTPVPFAH</sequence>
<feature type="region of interest" description="Disordered" evidence="1">
    <location>
        <begin position="16"/>
        <end position="41"/>
    </location>
</feature>
<protein>
    <submittedName>
        <fullName evidence="3">Carbohydrate-binding module family 21 protein</fullName>
    </submittedName>
</protein>
<dbReference type="Proteomes" id="UP000016930">
    <property type="component" value="Unassembled WGS sequence"/>
</dbReference>
<feature type="region of interest" description="Disordered" evidence="1">
    <location>
        <begin position="769"/>
        <end position="817"/>
    </location>
</feature>
<feature type="compositionally biased region" description="Low complexity" evidence="1">
    <location>
        <begin position="492"/>
        <end position="502"/>
    </location>
</feature>
<organism evidence="3 4">
    <name type="scientific">Ceriporiopsis subvermispora (strain B)</name>
    <name type="common">White-rot fungus</name>
    <name type="synonym">Gelatoporia subvermispora</name>
    <dbReference type="NCBI Taxonomy" id="914234"/>
    <lineage>
        <taxon>Eukaryota</taxon>
        <taxon>Fungi</taxon>
        <taxon>Dikarya</taxon>
        <taxon>Basidiomycota</taxon>
        <taxon>Agaricomycotina</taxon>
        <taxon>Agaricomycetes</taxon>
        <taxon>Polyporales</taxon>
        <taxon>Gelatoporiaceae</taxon>
        <taxon>Gelatoporia</taxon>
    </lineage>
</organism>
<feature type="compositionally biased region" description="Low complexity" evidence="1">
    <location>
        <begin position="202"/>
        <end position="229"/>
    </location>
</feature>
<feature type="compositionally biased region" description="Basic and acidic residues" evidence="1">
    <location>
        <begin position="649"/>
        <end position="669"/>
    </location>
</feature>
<dbReference type="InterPro" id="IPR050782">
    <property type="entry name" value="PP1_regulatory_subunit_3"/>
</dbReference>
<feature type="region of interest" description="Disordered" evidence="1">
    <location>
        <begin position="525"/>
        <end position="707"/>
    </location>
</feature>
<evidence type="ECO:0000256" key="1">
    <source>
        <dbReference type="SAM" id="MobiDB-lite"/>
    </source>
</evidence>
<feature type="compositionally biased region" description="Polar residues" evidence="1">
    <location>
        <begin position="536"/>
        <end position="547"/>
    </location>
</feature>
<proteinExistence type="predicted"/>
<reference evidence="3 4" key="1">
    <citation type="journal article" date="2012" name="Proc. Natl. Acad. Sci. U.S.A.">
        <title>Comparative genomics of Ceriporiopsis subvermispora and Phanerochaete chrysosporium provide insight into selective ligninolysis.</title>
        <authorList>
            <person name="Fernandez-Fueyo E."/>
            <person name="Ruiz-Duenas F.J."/>
            <person name="Ferreira P."/>
            <person name="Floudas D."/>
            <person name="Hibbett D.S."/>
            <person name="Canessa P."/>
            <person name="Larrondo L.F."/>
            <person name="James T.Y."/>
            <person name="Seelenfreund D."/>
            <person name="Lobos S."/>
            <person name="Polanco R."/>
            <person name="Tello M."/>
            <person name="Honda Y."/>
            <person name="Watanabe T."/>
            <person name="Watanabe T."/>
            <person name="Ryu J.S."/>
            <person name="Kubicek C.P."/>
            <person name="Schmoll M."/>
            <person name="Gaskell J."/>
            <person name="Hammel K.E."/>
            <person name="St John F.J."/>
            <person name="Vanden Wymelenberg A."/>
            <person name="Sabat G."/>
            <person name="Splinter BonDurant S."/>
            <person name="Syed K."/>
            <person name="Yadav J.S."/>
            <person name="Doddapaneni H."/>
            <person name="Subramanian V."/>
            <person name="Lavin J.L."/>
            <person name="Oguiza J.A."/>
            <person name="Perez G."/>
            <person name="Pisabarro A.G."/>
            <person name="Ramirez L."/>
            <person name="Santoyo F."/>
            <person name="Master E."/>
            <person name="Coutinho P.M."/>
            <person name="Henrissat B."/>
            <person name="Lombard V."/>
            <person name="Magnuson J.K."/>
            <person name="Kuees U."/>
            <person name="Hori C."/>
            <person name="Igarashi K."/>
            <person name="Samejima M."/>
            <person name="Held B.W."/>
            <person name="Barry K.W."/>
            <person name="LaButti K.M."/>
            <person name="Lapidus A."/>
            <person name="Lindquist E.A."/>
            <person name="Lucas S.M."/>
            <person name="Riley R."/>
            <person name="Salamov A.A."/>
            <person name="Hoffmeister D."/>
            <person name="Schwenk D."/>
            <person name="Hadar Y."/>
            <person name="Yarden O."/>
            <person name="de Vries R.P."/>
            <person name="Wiebenga A."/>
            <person name="Stenlid J."/>
            <person name="Eastwood D."/>
            <person name="Grigoriev I.V."/>
            <person name="Berka R.M."/>
            <person name="Blanchette R.A."/>
            <person name="Kersten P."/>
            <person name="Martinez A.T."/>
            <person name="Vicuna R."/>
            <person name="Cullen D."/>
        </authorList>
    </citation>
    <scope>NUCLEOTIDE SEQUENCE [LARGE SCALE GENOMIC DNA]</scope>
    <source>
        <strain evidence="3 4">B</strain>
    </source>
</reference>
<dbReference type="OrthoDB" id="1881at2759"/>